<dbReference type="InterPro" id="IPR000847">
    <property type="entry name" value="LysR_HTH_N"/>
</dbReference>
<dbReference type="PANTHER" id="PTHR30419:SF28">
    <property type="entry name" value="HTH-TYPE TRANSCRIPTIONAL REGULATOR BSDA"/>
    <property type="match status" value="1"/>
</dbReference>
<evidence type="ECO:0000256" key="3">
    <source>
        <dbReference type="ARBA" id="ARBA00023125"/>
    </source>
</evidence>
<name>A0ABY7AGB5_9FIRM</name>
<dbReference type="InterPro" id="IPR036388">
    <property type="entry name" value="WH-like_DNA-bd_sf"/>
</dbReference>
<sequence length="294" mass="32817">MYPLNSKQLYYFITIAETGSFTDAAKKLGLSQPPLSKQIMLLEEDLGIKLFERGSRKTELTEAGSFLYSRAKDILNMMEDVTKELMNFPSSAKGTLKLGTISSSGIILQDFLKTFCSSHPNVKFEITEGNTYELMEKMRNGIIECAIIRTPFHSEGFACEYGKNEPLMAAGIPAFFSEIPAEKIILTDLSGKPLIYYRRFDAIISTAFQNIGVEPHIFCRNDDARTCLQWAESGLGIALVPRSICQAEKFSNLALREIDSPDTVTRIAAVYKKNGYVSNIAREFVTCFGKEISS</sequence>
<evidence type="ECO:0000256" key="2">
    <source>
        <dbReference type="ARBA" id="ARBA00023015"/>
    </source>
</evidence>
<evidence type="ECO:0000313" key="6">
    <source>
        <dbReference type="EMBL" id="WAJ25764.1"/>
    </source>
</evidence>
<feature type="domain" description="HTH lysR-type" evidence="5">
    <location>
        <begin position="4"/>
        <end position="61"/>
    </location>
</feature>
<dbReference type="EMBL" id="CP113524">
    <property type="protein sequence ID" value="WAJ25764.1"/>
    <property type="molecule type" value="Genomic_DNA"/>
</dbReference>
<dbReference type="InterPro" id="IPR050950">
    <property type="entry name" value="HTH-type_LysR_regulators"/>
</dbReference>
<accession>A0ABY7AGB5</accession>
<evidence type="ECO:0000313" key="7">
    <source>
        <dbReference type="Proteomes" id="UP001163115"/>
    </source>
</evidence>
<dbReference type="SUPFAM" id="SSF53850">
    <property type="entry name" value="Periplasmic binding protein-like II"/>
    <property type="match status" value="1"/>
</dbReference>
<dbReference type="Gene3D" id="1.10.10.10">
    <property type="entry name" value="Winged helix-like DNA-binding domain superfamily/Winged helix DNA-binding domain"/>
    <property type="match status" value="1"/>
</dbReference>
<proteinExistence type="inferred from homology"/>
<dbReference type="PROSITE" id="PS50931">
    <property type="entry name" value="HTH_LYSR"/>
    <property type="match status" value="1"/>
</dbReference>
<keyword evidence="7" id="KW-1185">Reference proteome</keyword>
<dbReference type="Pfam" id="PF03466">
    <property type="entry name" value="LysR_substrate"/>
    <property type="match status" value="1"/>
</dbReference>
<dbReference type="RefSeq" id="WP_268116464.1">
    <property type="nucleotide sequence ID" value="NZ_CP113524.1"/>
</dbReference>
<reference evidence="6" key="1">
    <citation type="submission" date="2022-11" db="EMBL/GenBank/DDBJ databases">
        <title>Lacrimispora xylanolytica sy1, complete genome.</title>
        <authorList>
            <person name="Choi S."/>
        </authorList>
    </citation>
    <scope>NUCLEOTIDE SEQUENCE</scope>
    <source>
        <strain evidence="6">Sy1</strain>
    </source>
</reference>
<comment type="similarity">
    <text evidence="1">Belongs to the LysR transcriptional regulatory family.</text>
</comment>
<dbReference type="PRINTS" id="PR00039">
    <property type="entry name" value="HTHLYSR"/>
</dbReference>
<dbReference type="Pfam" id="PF00126">
    <property type="entry name" value="HTH_1"/>
    <property type="match status" value="1"/>
</dbReference>
<keyword evidence="3" id="KW-0238">DNA-binding</keyword>
<dbReference type="Proteomes" id="UP001163115">
    <property type="component" value="Chromosome"/>
</dbReference>
<keyword evidence="2" id="KW-0805">Transcription regulation</keyword>
<keyword evidence="4" id="KW-0804">Transcription</keyword>
<evidence type="ECO:0000259" key="5">
    <source>
        <dbReference type="PROSITE" id="PS50931"/>
    </source>
</evidence>
<organism evidence="6 7">
    <name type="scientific">Lacrimispora xylanolytica</name>
    <dbReference type="NCBI Taxonomy" id="29375"/>
    <lineage>
        <taxon>Bacteria</taxon>
        <taxon>Bacillati</taxon>
        <taxon>Bacillota</taxon>
        <taxon>Clostridia</taxon>
        <taxon>Lachnospirales</taxon>
        <taxon>Lachnospiraceae</taxon>
        <taxon>Lacrimispora</taxon>
    </lineage>
</organism>
<dbReference type="CDD" id="cd05466">
    <property type="entry name" value="PBP2_LTTR_substrate"/>
    <property type="match status" value="1"/>
</dbReference>
<dbReference type="InterPro" id="IPR036390">
    <property type="entry name" value="WH_DNA-bd_sf"/>
</dbReference>
<protein>
    <submittedName>
        <fullName evidence="6">LysR family transcriptional regulator</fullName>
    </submittedName>
</protein>
<dbReference type="SUPFAM" id="SSF46785">
    <property type="entry name" value="Winged helix' DNA-binding domain"/>
    <property type="match status" value="1"/>
</dbReference>
<evidence type="ECO:0000256" key="4">
    <source>
        <dbReference type="ARBA" id="ARBA00023163"/>
    </source>
</evidence>
<dbReference type="PANTHER" id="PTHR30419">
    <property type="entry name" value="HTH-TYPE TRANSCRIPTIONAL REGULATOR YBHD"/>
    <property type="match status" value="1"/>
</dbReference>
<dbReference type="InterPro" id="IPR005119">
    <property type="entry name" value="LysR_subst-bd"/>
</dbReference>
<gene>
    <name evidence="6" type="ORF">OW255_09730</name>
</gene>
<dbReference type="Gene3D" id="3.40.190.290">
    <property type="match status" value="1"/>
</dbReference>
<evidence type="ECO:0000256" key="1">
    <source>
        <dbReference type="ARBA" id="ARBA00009437"/>
    </source>
</evidence>